<dbReference type="Gene3D" id="3.50.50.60">
    <property type="entry name" value="FAD/NAD(P)-binding domain"/>
    <property type="match status" value="1"/>
</dbReference>
<dbReference type="InterPro" id="IPR036188">
    <property type="entry name" value="FAD/NAD-bd_sf"/>
</dbReference>
<evidence type="ECO:0000256" key="3">
    <source>
        <dbReference type="ARBA" id="ARBA00022630"/>
    </source>
</evidence>
<feature type="binding site" evidence="6">
    <location>
        <position position="114"/>
    </location>
    <ligand>
        <name>FAD</name>
        <dbReference type="ChEBI" id="CHEBI:57692"/>
    </ligand>
</feature>
<dbReference type="PANTHER" id="PTHR11552">
    <property type="entry name" value="GLUCOSE-METHANOL-CHOLINE GMC OXIDOREDUCTASE"/>
    <property type="match status" value="1"/>
</dbReference>
<dbReference type="InterPro" id="IPR000172">
    <property type="entry name" value="GMC_OxRdtase_N"/>
</dbReference>
<evidence type="ECO:0000259" key="8">
    <source>
        <dbReference type="PROSITE" id="PS00624"/>
    </source>
</evidence>
<comment type="cofactor">
    <cofactor evidence="1 6">
        <name>FAD</name>
        <dbReference type="ChEBI" id="CHEBI:57692"/>
    </cofactor>
</comment>
<dbReference type="GO" id="GO:0016614">
    <property type="term" value="F:oxidoreductase activity, acting on CH-OH group of donors"/>
    <property type="evidence" value="ECO:0007669"/>
    <property type="project" value="InterPro"/>
</dbReference>
<accession>A0A0P0I676</accession>
<evidence type="ECO:0000256" key="1">
    <source>
        <dbReference type="ARBA" id="ARBA00001974"/>
    </source>
</evidence>
<name>A0A0P0I676_IRPLA</name>
<dbReference type="InterPro" id="IPR012132">
    <property type="entry name" value="GMC_OxRdtase"/>
</dbReference>
<dbReference type="PROSITE" id="PS00624">
    <property type="entry name" value="GMC_OXRED_2"/>
    <property type="match status" value="1"/>
</dbReference>
<dbReference type="EMBL" id="KR296958">
    <property type="protein sequence ID" value="ALJ82906.1"/>
    <property type="molecule type" value="mRNA"/>
</dbReference>
<dbReference type="InterPro" id="IPR007867">
    <property type="entry name" value="GMC_OxRtase_C"/>
</dbReference>
<dbReference type="PANTHER" id="PTHR11552:SF147">
    <property type="entry name" value="CHOLINE DEHYDROGENASE, MITOCHONDRIAL"/>
    <property type="match status" value="1"/>
</dbReference>
<keyword evidence="7" id="KW-0732">Signal</keyword>
<feature type="signal peptide" evidence="7">
    <location>
        <begin position="1"/>
        <end position="20"/>
    </location>
</feature>
<feature type="domain" description="Glucose-methanol-choline oxidoreductase N-terminal" evidence="8">
    <location>
        <begin position="306"/>
        <end position="320"/>
    </location>
</feature>
<dbReference type="GO" id="GO:0050660">
    <property type="term" value="F:flavin adenine dinucleotide binding"/>
    <property type="evidence" value="ECO:0007669"/>
    <property type="project" value="InterPro"/>
</dbReference>
<dbReference type="Gene3D" id="3.30.560.10">
    <property type="entry name" value="Glucose Oxidase, domain 3"/>
    <property type="match status" value="1"/>
</dbReference>
<evidence type="ECO:0000256" key="7">
    <source>
        <dbReference type="SAM" id="SignalP"/>
    </source>
</evidence>
<protein>
    <submittedName>
        <fullName evidence="9">Mitochondrial choline dehydrogenase</fullName>
    </submittedName>
</protein>
<keyword evidence="4 6" id="KW-0274">FAD</keyword>
<reference evidence="9" key="1">
    <citation type="submission" date="2015-04" db="EMBL/GenBank/DDBJ databases">
        <title>Genomic and Molecular Mechanisms for Efficient Biodegradation of Aromatic Dye.</title>
        <authorList>
            <person name="Yuan J."/>
        </authorList>
    </citation>
    <scope>NUCLEOTIDE SEQUENCE</scope>
    <source>
        <strain evidence="9">CD2</strain>
    </source>
</reference>
<organism evidence="9">
    <name type="scientific">Irpex lacteus</name>
    <name type="common">Milk-white toothed polypore</name>
    <name type="synonym">Polyporus tulipiferae</name>
    <dbReference type="NCBI Taxonomy" id="5319"/>
    <lineage>
        <taxon>Eukaryota</taxon>
        <taxon>Fungi</taxon>
        <taxon>Dikarya</taxon>
        <taxon>Basidiomycota</taxon>
        <taxon>Agaricomycotina</taxon>
        <taxon>Agaricomycetes</taxon>
        <taxon>Polyporales</taxon>
        <taxon>Irpicaceae</taxon>
        <taxon>Irpex</taxon>
    </lineage>
</organism>
<dbReference type="AlphaFoldDB" id="A0A0P0I676"/>
<feature type="active site" description="Proton donor" evidence="5">
    <location>
        <position position="534"/>
    </location>
</feature>
<dbReference type="Pfam" id="PF00732">
    <property type="entry name" value="GMC_oxred_N"/>
    <property type="match status" value="1"/>
</dbReference>
<dbReference type="SUPFAM" id="SSF51905">
    <property type="entry name" value="FAD/NAD(P)-binding domain"/>
    <property type="match status" value="1"/>
</dbReference>
<keyword evidence="3" id="KW-0285">Flavoprotein</keyword>
<proteinExistence type="evidence at transcript level"/>
<dbReference type="Pfam" id="PF05199">
    <property type="entry name" value="GMC_oxred_C"/>
    <property type="match status" value="1"/>
</dbReference>
<sequence length="603" mass="63771">MWSALKAAVILSVSSSAALAALLQSPSELPANKNYDYIIIGGGAGGSVLANRLTETSGVNVLLVEAGSSDYKNINIEVPQFVGKLIQSQFDWNFTTVAQSGLNGRSILYERGHVLGGSTAVNFMAYCRGSKDDWDRFAKVTGDQGWSWSSILPYAKKMENFVTPLDGRDISDEVDLSAHGRSGPLKTGVPEYTVSTDSRVINTTQELSAEFPLNPDYNGVSGNTLGVGWAQFTIADGQRQSAALGYLDPILSRSNLDILVNTHATKLVQTGTSGSLPVFRGVQLSQPGSSQIYSLNATKEVLVAAGAVKTPQLLLLSGIGDSSELSKLGINTIVNSPDVGKNLQDHPLVTSSWTVNSTNTLDKLNFDATFAAQQLQQWESNHTGELTLPAANQVAWLRLPSNSSIFSSVADPSAGPTSAHHEFILTDAFIGFNGVFPSGGNYFTAFTVLVSPSSRGSITLSSTNPFDAPLIDAGFFTTDFDIYTIRESIKAARRFVAAPAWKDWIIAEYGDFANAQTDAQIEAYARANAGTINHASGTAALGKTGSTGAGSGVLNSDLTVKGTVGLRVVDASAFPFIPAAHTQAPVYILAERAADLIKAAHSS</sequence>
<feature type="chain" id="PRO_5006048832" evidence="7">
    <location>
        <begin position="21"/>
        <end position="603"/>
    </location>
</feature>
<evidence type="ECO:0000256" key="4">
    <source>
        <dbReference type="ARBA" id="ARBA00022827"/>
    </source>
</evidence>
<evidence type="ECO:0000313" key="9">
    <source>
        <dbReference type="EMBL" id="ALJ82906.1"/>
    </source>
</evidence>
<evidence type="ECO:0000256" key="2">
    <source>
        <dbReference type="ARBA" id="ARBA00010790"/>
    </source>
</evidence>
<evidence type="ECO:0000256" key="5">
    <source>
        <dbReference type="PIRSR" id="PIRSR000137-1"/>
    </source>
</evidence>
<feature type="active site" description="Proton acceptor" evidence="5">
    <location>
        <position position="581"/>
    </location>
</feature>
<dbReference type="PIRSF" id="PIRSF000137">
    <property type="entry name" value="Alcohol_oxidase"/>
    <property type="match status" value="1"/>
</dbReference>
<evidence type="ECO:0000256" key="6">
    <source>
        <dbReference type="PIRSR" id="PIRSR000137-2"/>
    </source>
</evidence>
<dbReference type="SUPFAM" id="SSF54373">
    <property type="entry name" value="FAD-linked reductases, C-terminal domain"/>
    <property type="match status" value="1"/>
</dbReference>
<comment type="similarity">
    <text evidence="2">Belongs to the GMC oxidoreductase family.</text>
</comment>